<organism evidence="2 3">
    <name type="scientific">Nocardioides panacihumi</name>
    <dbReference type="NCBI Taxonomy" id="400774"/>
    <lineage>
        <taxon>Bacteria</taxon>
        <taxon>Bacillati</taxon>
        <taxon>Actinomycetota</taxon>
        <taxon>Actinomycetes</taxon>
        <taxon>Propionibacteriales</taxon>
        <taxon>Nocardioidaceae</taxon>
        <taxon>Nocardioides</taxon>
    </lineage>
</organism>
<dbReference type="Gene3D" id="3.30.1180.10">
    <property type="match status" value="1"/>
</dbReference>
<keyword evidence="1" id="KW-0446">Lipid-binding</keyword>
<evidence type="ECO:0000256" key="1">
    <source>
        <dbReference type="ARBA" id="ARBA00023121"/>
    </source>
</evidence>
<protein>
    <submittedName>
        <fullName evidence="2">DegV family protein</fullName>
    </submittedName>
</protein>
<proteinExistence type="predicted"/>
<dbReference type="InterPro" id="IPR050270">
    <property type="entry name" value="DegV_domain_contain"/>
</dbReference>
<keyword evidence="3" id="KW-1185">Reference proteome</keyword>
<dbReference type="PANTHER" id="PTHR33434">
    <property type="entry name" value="DEGV DOMAIN-CONTAINING PROTEIN DR_1986-RELATED"/>
    <property type="match status" value="1"/>
</dbReference>
<dbReference type="InterPro" id="IPR003797">
    <property type="entry name" value="DegV"/>
</dbReference>
<dbReference type="Proteomes" id="UP001500571">
    <property type="component" value="Unassembled WGS sequence"/>
</dbReference>
<dbReference type="PANTHER" id="PTHR33434:SF2">
    <property type="entry name" value="FATTY ACID-BINDING PROTEIN TM_1468"/>
    <property type="match status" value="1"/>
</dbReference>
<reference evidence="2 3" key="1">
    <citation type="journal article" date="2019" name="Int. J. Syst. Evol. Microbiol.">
        <title>The Global Catalogue of Microorganisms (GCM) 10K type strain sequencing project: providing services to taxonomists for standard genome sequencing and annotation.</title>
        <authorList>
            <consortium name="The Broad Institute Genomics Platform"/>
            <consortium name="The Broad Institute Genome Sequencing Center for Infectious Disease"/>
            <person name="Wu L."/>
            <person name="Ma J."/>
        </authorList>
    </citation>
    <scope>NUCLEOTIDE SEQUENCE [LARGE SCALE GENOMIC DNA]</scope>
    <source>
        <strain evidence="2 3">JCM 15309</strain>
    </source>
</reference>
<dbReference type="InterPro" id="IPR043168">
    <property type="entry name" value="DegV_C"/>
</dbReference>
<name>A0ABN2RG19_9ACTN</name>
<accession>A0ABN2RG19</accession>
<dbReference type="Pfam" id="PF02645">
    <property type="entry name" value="DegV"/>
    <property type="match status" value="1"/>
</dbReference>
<dbReference type="RefSeq" id="WP_344046317.1">
    <property type="nucleotide sequence ID" value="NZ_BAAAPB010000003.1"/>
</dbReference>
<gene>
    <name evidence="2" type="ORF">GCM10009798_31140</name>
</gene>
<dbReference type="NCBIfam" id="TIGR00762">
    <property type="entry name" value="DegV"/>
    <property type="match status" value="1"/>
</dbReference>
<sequence>MGQRVVVVTDSSAMLPVDVAEAHGIVVVPLRVVIGDDEMEEGEPGTSPEEIATALASRTAVSTSRPAPAALASLYQRLADEGADEILAVHLSGEMSGTLESAQLAARHAPVPVVVVDTRAVGPCLGFAALAAADAIAGGASAAEAGERARARAAATTSYFYVDTLEYLRRGGRIGAAAAVLGSALAVKPLLTIEGGRVVAHERVRTSARALARLEELALEAVADVPRVEVVVAHLRNAERAERLAERVAERLAERLAGAVRVGELGAALGAHVGPGMIAVCVSPAL</sequence>
<dbReference type="Gene3D" id="3.40.50.10170">
    <property type="match status" value="1"/>
</dbReference>
<comment type="caution">
    <text evidence="2">The sequence shown here is derived from an EMBL/GenBank/DDBJ whole genome shotgun (WGS) entry which is preliminary data.</text>
</comment>
<dbReference type="SUPFAM" id="SSF82549">
    <property type="entry name" value="DAK1/DegV-like"/>
    <property type="match status" value="1"/>
</dbReference>
<dbReference type="PROSITE" id="PS51482">
    <property type="entry name" value="DEGV"/>
    <property type="match status" value="1"/>
</dbReference>
<dbReference type="EMBL" id="BAAAPB010000003">
    <property type="protein sequence ID" value="GAA1968404.1"/>
    <property type="molecule type" value="Genomic_DNA"/>
</dbReference>
<evidence type="ECO:0000313" key="3">
    <source>
        <dbReference type="Proteomes" id="UP001500571"/>
    </source>
</evidence>
<evidence type="ECO:0000313" key="2">
    <source>
        <dbReference type="EMBL" id="GAA1968404.1"/>
    </source>
</evidence>